<dbReference type="Pfam" id="PF00011">
    <property type="entry name" value="HSP20"/>
    <property type="match status" value="1"/>
</dbReference>
<evidence type="ECO:0000256" key="1">
    <source>
        <dbReference type="PROSITE-ProRule" id="PRU00285"/>
    </source>
</evidence>
<proteinExistence type="inferred from homology"/>
<dbReference type="InterPro" id="IPR008978">
    <property type="entry name" value="HSP20-like_chaperone"/>
</dbReference>
<name>A0A972G2E3_9GAMM</name>
<dbReference type="Proteomes" id="UP000737113">
    <property type="component" value="Unassembled WGS sequence"/>
</dbReference>
<dbReference type="InterPro" id="IPR031107">
    <property type="entry name" value="Small_HSP"/>
</dbReference>
<feature type="domain" description="SHSP" evidence="3">
    <location>
        <begin position="42"/>
        <end position="156"/>
    </location>
</feature>
<keyword evidence="5" id="KW-1185">Reference proteome</keyword>
<evidence type="ECO:0000313" key="5">
    <source>
        <dbReference type="Proteomes" id="UP000737113"/>
    </source>
</evidence>
<dbReference type="EMBL" id="JAAXYH010000010">
    <property type="protein sequence ID" value="NMH66241.1"/>
    <property type="molecule type" value="Genomic_DNA"/>
</dbReference>
<evidence type="ECO:0000256" key="2">
    <source>
        <dbReference type="RuleBase" id="RU003616"/>
    </source>
</evidence>
<protein>
    <submittedName>
        <fullName evidence="4">Hsp20/alpha crystallin family protein</fullName>
    </submittedName>
</protein>
<dbReference type="PANTHER" id="PTHR11527">
    <property type="entry name" value="HEAT-SHOCK PROTEIN 20 FAMILY MEMBER"/>
    <property type="match status" value="1"/>
</dbReference>
<dbReference type="Gene3D" id="2.60.40.790">
    <property type="match status" value="1"/>
</dbReference>
<dbReference type="AlphaFoldDB" id="A0A972G2E3"/>
<dbReference type="RefSeq" id="WP_169564959.1">
    <property type="nucleotide sequence ID" value="NZ_JAAXYH010000010.1"/>
</dbReference>
<dbReference type="SUPFAM" id="SSF49764">
    <property type="entry name" value="HSP20-like chaperones"/>
    <property type="match status" value="1"/>
</dbReference>
<dbReference type="CDD" id="cd06464">
    <property type="entry name" value="ACD_sHsps-like"/>
    <property type="match status" value="1"/>
</dbReference>
<evidence type="ECO:0000259" key="3">
    <source>
        <dbReference type="PROSITE" id="PS01031"/>
    </source>
</evidence>
<evidence type="ECO:0000313" key="4">
    <source>
        <dbReference type="EMBL" id="NMH66241.1"/>
    </source>
</evidence>
<organism evidence="4 5">
    <name type="scientific">Shewanella salipaludis</name>
    <dbReference type="NCBI Taxonomy" id="2723052"/>
    <lineage>
        <taxon>Bacteria</taxon>
        <taxon>Pseudomonadati</taxon>
        <taxon>Pseudomonadota</taxon>
        <taxon>Gammaproteobacteria</taxon>
        <taxon>Alteromonadales</taxon>
        <taxon>Shewanellaceae</taxon>
        <taxon>Shewanella</taxon>
    </lineage>
</organism>
<accession>A0A972G2E3</accession>
<comment type="similarity">
    <text evidence="1 2">Belongs to the small heat shock protein (HSP20) family.</text>
</comment>
<dbReference type="PROSITE" id="PS01031">
    <property type="entry name" value="SHSP"/>
    <property type="match status" value="1"/>
</dbReference>
<sequence>MKSIFPSIFHRDDARTALQSRLDNVFDEFARDWMSNWPGVRAERQNLFPAIDVKECGEYFEIKAELPDMDEKDIEVEVQGNYLSIKGEKKFEQDKDEKGYHFRERSFGLFNRQIPLGFNADVDAITAKYDRGVLSIHVPKPEELQHGAKKVRISFKE</sequence>
<dbReference type="InterPro" id="IPR002068">
    <property type="entry name" value="A-crystallin/Hsp20_dom"/>
</dbReference>
<comment type="caution">
    <text evidence="4">The sequence shown here is derived from an EMBL/GenBank/DDBJ whole genome shotgun (WGS) entry which is preliminary data.</text>
</comment>
<reference evidence="4" key="1">
    <citation type="submission" date="2020-04" db="EMBL/GenBank/DDBJ databases">
        <title>Description of Shewanella salipaludis sp. nov., isolated from a salt marsh.</title>
        <authorList>
            <person name="Park S."/>
            <person name="Yoon J.-H."/>
        </authorList>
    </citation>
    <scope>NUCLEOTIDE SEQUENCE</scope>
    <source>
        <strain evidence="4">SHSM-M6</strain>
    </source>
</reference>
<gene>
    <name evidence="4" type="ORF">HC757_13835</name>
</gene>